<gene>
    <name evidence="1" type="ORF">A2J07_00495</name>
</gene>
<dbReference type="EMBL" id="LVEA01000001">
    <property type="protein sequence ID" value="KYL05246.1"/>
    <property type="molecule type" value="Genomic_DNA"/>
</dbReference>
<organism evidence="1 2">
    <name type="scientific">Fusobacterium necrophorum subsp. funduliforme</name>
    <dbReference type="NCBI Taxonomy" id="143387"/>
    <lineage>
        <taxon>Bacteria</taxon>
        <taxon>Fusobacteriati</taxon>
        <taxon>Fusobacteriota</taxon>
        <taxon>Fusobacteriia</taxon>
        <taxon>Fusobacteriales</taxon>
        <taxon>Fusobacteriaceae</taxon>
        <taxon>Fusobacterium</taxon>
    </lineage>
</organism>
<evidence type="ECO:0000313" key="2">
    <source>
        <dbReference type="Proteomes" id="UP000075816"/>
    </source>
</evidence>
<dbReference type="Proteomes" id="UP000075816">
    <property type="component" value="Unassembled WGS sequence"/>
</dbReference>
<comment type="caution">
    <text evidence="1">The sequence shown here is derived from an EMBL/GenBank/DDBJ whole genome shotgun (WGS) entry which is preliminary data.</text>
</comment>
<evidence type="ECO:0000313" key="1">
    <source>
        <dbReference type="EMBL" id="KYL05246.1"/>
    </source>
</evidence>
<protein>
    <submittedName>
        <fullName evidence="1">Uncharacterized protein</fullName>
    </submittedName>
</protein>
<proteinExistence type="predicted"/>
<reference evidence="1 2" key="1">
    <citation type="submission" date="2016-03" db="EMBL/GenBank/DDBJ databases">
        <title>Comparative genomics of human isolates of Fusobacterium necrophorum.</title>
        <authorList>
            <person name="Jensen A."/>
            <person name="Bank S."/>
            <person name="Andersen P.S."/>
            <person name="Kristensen L.H."/>
            <person name="Prag J."/>
        </authorList>
    </citation>
    <scope>NUCLEOTIDE SEQUENCE [LARGE SCALE GENOMIC DNA]</scope>
    <source>
        <strain evidence="1 2">LS_1264</strain>
    </source>
</reference>
<dbReference type="AlphaFoldDB" id="A0A162J6X3"/>
<sequence length="128" mass="15771">MFFQYIPIKEKIFRIFYKEIEAGELRINPKRITIEIYMKQNVIFYNTINSPTTKYNYLSNFEVALMTGQDLDILEKKIIKKIEKVHEKCYEKIFKENKMLYSVHFYLMKEILNQYKKYDNDRKIKNEL</sequence>
<accession>A0A162J6X3</accession>
<name>A0A162J6X3_9FUSO</name>